<proteinExistence type="predicted"/>
<dbReference type="EMBL" id="SRLO01000083">
    <property type="protein sequence ID" value="TNN77380.1"/>
    <property type="molecule type" value="Genomic_DNA"/>
</dbReference>
<comment type="caution">
    <text evidence="2">The sequence shown here is derived from an EMBL/GenBank/DDBJ whole genome shotgun (WGS) entry which is preliminary data.</text>
</comment>
<organism evidence="2 3">
    <name type="scientific">Liparis tanakae</name>
    <name type="common">Tanaka's snailfish</name>
    <dbReference type="NCBI Taxonomy" id="230148"/>
    <lineage>
        <taxon>Eukaryota</taxon>
        <taxon>Metazoa</taxon>
        <taxon>Chordata</taxon>
        <taxon>Craniata</taxon>
        <taxon>Vertebrata</taxon>
        <taxon>Euteleostomi</taxon>
        <taxon>Actinopterygii</taxon>
        <taxon>Neopterygii</taxon>
        <taxon>Teleostei</taxon>
        <taxon>Neoteleostei</taxon>
        <taxon>Acanthomorphata</taxon>
        <taxon>Eupercaria</taxon>
        <taxon>Perciformes</taxon>
        <taxon>Cottioidei</taxon>
        <taxon>Cottales</taxon>
        <taxon>Liparidae</taxon>
        <taxon>Liparis</taxon>
    </lineage>
</organism>
<protein>
    <submittedName>
        <fullName evidence="2">Uncharacterized protein</fullName>
    </submittedName>
</protein>
<evidence type="ECO:0000313" key="2">
    <source>
        <dbReference type="EMBL" id="TNN77380.1"/>
    </source>
</evidence>
<feature type="transmembrane region" description="Helical" evidence="1">
    <location>
        <begin position="35"/>
        <end position="56"/>
    </location>
</feature>
<evidence type="ECO:0000313" key="3">
    <source>
        <dbReference type="Proteomes" id="UP000314294"/>
    </source>
</evidence>
<sequence length="92" mass="9954">MATLSMWFSNDFRWSLSCRCFILGGRHLCDQLVSIIAPLLLGFGLGIAMNLPVLIIPPSLLSRSHGVIASRWGPVIPPALCGSCYGVIADRL</sequence>
<accession>A0A4Z2IHE2</accession>
<keyword evidence="1" id="KW-0812">Transmembrane</keyword>
<gene>
    <name evidence="2" type="ORF">EYF80_012344</name>
</gene>
<evidence type="ECO:0000256" key="1">
    <source>
        <dbReference type="SAM" id="Phobius"/>
    </source>
</evidence>
<keyword evidence="1" id="KW-1133">Transmembrane helix</keyword>
<name>A0A4Z2IHE2_9TELE</name>
<keyword evidence="1" id="KW-0472">Membrane</keyword>
<dbReference type="Proteomes" id="UP000314294">
    <property type="component" value="Unassembled WGS sequence"/>
</dbReference>
<keyword evidence="3" id="KW-1185">Reference proteome</keyword>
<reference evidence="2 3" key="1">
    <citation type="submission" date="2019-03" db="EMBL/GenBank/DDBJ databases">
        <title>First draft genome of Liparis tanakae, snailfish: a comprehensive survey of snailfish specific genes.</title>
        <authorList>
            <person name="Kim W."/>
            <person name="Song I."/>
            <person name="Jeong J.-H."/>
            <person name="Kim D."/>
            <person name="Kim S."/>
            <person name="Ryu S."/>
            <person name="Song J.Y."/>
            <person name="Lee S.K."/>
        </authorList>
    </citation>
    <scope>NUCLEOTIDE SEQUENCE [LARGE SCALE GENOMIC DNA]</scope>
    <source>
        <tissue evidence="2">Muscle</tissue>
    </source>
</reference>
<dbReference type="AlphaFoldDB" id="A0A4Z2IHE2"/>